<name>A0ACB9I7I8_9ASTR</name>
<evidence type="ECO:0000313" key="1">
    <source>
        <dbReference type="EMBL" id="KAI3803470.1"/>
    </source>
</evidence>
<reference evidence="2" key="1">
    <citation type="journal article" date="2022" name="Mol. Ecol. Resour.">
        <title>The genomes of chicory, endive, great burdock and yacon provide insights into Asteraceae palaeo-polyploidization history and plant inulin production.</title>
        <authorList>
            <person name="Fan W."/>
            <person name="Wang S."/>
            <person name="Wang H."/>
            <person name="Wang A."/>
            <person name="Jiang F."/>
            <person name="Liu H."/>
            <person name="Zhao H."/>
            <person name="Xu D."/>
            <person name="Zhang Y."/>
        </authorList>
    </citation>
    <scope>NUCLEOTIDE SEQUENCE [LARGE SCALE GENOMIC DNA]</scope>
    <source>
        <strain evidence="2">cv. Yunnan</strain>
    </source>
</reference>
<keyword evidence="2" id="KW-1185">Reference proteome</keyword>
<sequence>MAEIRRKVDASTNVMLGKDVFLLTLKPGFDGAFAMGLVLVLDQINGDDGAIDLDPTIDYVILTTLTSHKAERCFPFDVIKRKELLECERHL</sequence>
<proteinExistence type="predicted"/>
<reference evidence="1 2" key="2">
    <citation type="journal article" date="2022" name="Mol. Ecol. Resour.">
        <title>The genomes of chicory, endive, great burdock and yacon provide insights into Asteraceae paleo-polyploidization history and plant inulin production.</title>
        <authorList>
            <person name="Fan W."/>
            <person name="Wang S."/>
            <person name="Wang H."/>
            <person name="Wang A."/>
            <person name="Jiang F."/>
            <person name="Liu H."/>
            <person name="Zhao H."/>
            <person name="Xu D."/>
            <person name="Zhang Y."/>
        </authorList>
    </citation>
    <scope>NUCLEOTIDE SEQUENCE [LARGE SCALE GENOMIC DNA]</scope>
    <source>
        <strain evidence="2">cv. Yunnan</strain>
        <tissue evidence="1">Leaves</tissue>
    </source>
</reference>
<protein>
    <submittedName>
        <fullName evidence="1">Uncharacterized protein</fullName>
    </submittedName>
</protein>
<evidence type="ECO:0000313" key="2">
    <source>
        <dbReference type="Proteomes" id="UP001056120"/>
    </source>
</evidence>
<accession>A0ACB9I7I8</accession>
<organism evidence="1 2">
    <name type="scientific">Smallanthus sonchifolius</name>
    <dbReference type="NCBI Taxonomy" id="185202"/>
    <lineage>
        <taxon>Eukaryota</taxon>
        <taxon>Viridiplantae</taxon>
        <taxon>Streptophyta</taxon>
        <taxon>Embryophyta</taxon>
        <taxon>Tracheophyta</taxon>
        <taxon>Spermatophyta</taxon>
        <taxon>Magnoliopsida</taxon>
        <taxon>eudicotyledons</taxon>
        <taxon>Gunneridae</taxon>
        <taxon>Pentapetalae</taxon>
        <taxon>asterids</taxon>
        <taxon>campanulids</taxon>
        <taxon>Asterales</taxon>
        <taxon>Asteraceae</taxon>
        <taxon>Asteroideae</taxon>
        <taxon>Heliantheae alliance</taxon>
        <taxon>Millerieae</taxon>
        <taxon>Smallanthus</taxon>
    </lineage>
</organism>
<dbReference type="Proteomes" id="UP001056120">
    <property type="component" value="Linkage Group LG10"/>
</dbReference>
<comment type="caution">
    <text evidence="1">The sequence shown here is derived from an EMBL/GenBank/DDBJ whole genome shotgun (WGS) entry which is preliminary data.</text>
</comment>
<dbReference type="EMBL" id="CM042027">
    <property type="protein sequence ID" value="KAI3803470.1"/>
    <property type="molecule type" value="Genomic_DNA"/>
</dbReference>
<gene>
    <name evidence="1" type="ORF">L1987_31622</name>
</gene>